<accession>A0A4R2JRI9</accession>
<protein>
    <submittedName>
        <fullName evidence="1">Trypsin-like peptidase</fullName>
    </submittedName>
</protein>
<comment type="caution">
    <text evidence="1">The sequence shown here is derived from an EMBL/GenBank/DDBJ whole genome shotgun (WGS) entry which is preliminary data.</text>
</comment>
<name>A0A4R2JRI9_9PSEU</name>
<dbReference type="EMBL" id="SLWS01000004">
    <property type="protein sequence ID" value="TCO59826.1"/>
    <property type="molecule type" value="Genomic_DNA"/>
</dbReference>
<dbReference type="Gene3D" id="3.40.50.300">
    <property type="entry name" value="P-loop containing nucleotide triphosphate hydrolases"/>
    <property type="match status" value="1"/>
</dbReference>
<evidence type="ECO:0000313" key="2">
    <source>
        <dbReference type="Proteomes" id="UP000295680"/>
    </source>
</evidence>
<dbReference type="RefSeq" id="WP_132118004.1">
    <property type="nucleotide sequence ID" value="NZ_SLWS01000004.1"/>
</dbReference>
<keyword evidence="2" id="KW-1185">Reference proteome</keyword>
<dbReference type="InterPro" id="IPR009003">
    <property type="entry name" value="Peptidase_S1_PA"/>
</dbReference>
<sequence>MIPLRDRVVEVLADRGPAAARRWNVGSGFLIRDRVVLTAAHVVADGTLAVRGLHDGGKVLWPARIRLLGDQADLALLDVDGGPDAVPPIEFVRIGRTGAEVVDGCWAVGFPEFKTIDVGGGAPVRETVHLSGEIRTAEDLHSDLLTLHVSNMPKEMAQGSPWSGVSGAAVVADGRIVGVLTAHPVRAGQSALTLTPITHVSRLADATDWWRALNVDGTQLPVLPRPAPLRIGTIPDVPAHHQHRAYATELAEAMKRAGTVVLSPQRHGLGGVGKTQLAASYARMLWDASEIDLVVWITATDRESVQDGYVAAAGKLRTDSFSRWLAAADHRWLVVIDDLADERHMAGLWPPPNGKVVVTTSHWGALADRDDVEVIEVGPFSPEDAQAYLVSQLGVTSEQADEFACHLDFQPLALDQAVSYIRAHSLDYAQYKERFDERRRRLPRLLRGDGAPADLQRSTVAVTWSLAVERGQGQGLSVSRYELTTTLDGTQTIRLDFNDGLLTPDLLEGMLRRRGLGDA</sequence>
<evidence type="ECO:0000313" key="1">
    <source>
        <dbReference type="EMBL" id="TCO59826.1"/>
    </source>
</evidence>
<dbReference type="PANTHER" id="PTHR35205:SF1">
    <property type="entry name" value="ZU5 DOMAIN-CONTAINING PROTEIN"/>
    <property type="match status" value="1"/>
</dbReference>
<organism evidence="1 2">
    <name type="scientific">Actinocrispum wychmicini</name>
    <dbReference type="NCBI Taxonomy" id="1213861"/>
    <lineage>
        <taxon>Bacteria</taxon>
        <taxon>Bacillati</taxon>
        <taxon>Actinomycetota</taxon>
        <taxon>Actinomycetes</taxon>
        <taxon>Pseudonocardiales</taxon>
        <taxon>Pseudonocardiaceae</taxon>
        <taxon>Actinocrispum</taxon>
    </lineage>
</organism>
<dbReference type="Gene3D" id="2.40.10.120">
    <property type="match status" value="1"/>
</dbReference>
<proteinExistence type="predicted"/>
<dbReference type="AlphaFoldDB" id="A0A4R2JRI9"/>
<dbReference type="SUPFAM" id="SSF52540">
    <property type="entry name" value="P-loop containing nucleoside triphosphate hydrolases"/>
    <property type="match status" value="1"/>
</dbReference>
<dbReference type="Pfam" id="PF13365">
    <property type="entry name" value="Trypsin_2"/>
    <property type="match status" value="1"/>
</dbReference>
<dbReference type="Proteomes" id="UP000295680">
    <property type="component" value="Unassembled WGS sequence"/>
</dbReference>
<reference evidence="1 2" key="1">
    <citation type="submission" date="2019-03" db="EMBL/GenBank/DDBJ databases">
        <title>Genomic Encyclopedia of Type Strains, Phase IV (KMG-IV): sequencing the most valuable type-strain genomes for metagenomic binning, comparative biology and taxonomic classification.</title>
        <authorList>
            <person name="Goeker M."/>
        </authorList>
    </citation>
    <scope>NUCLEOTIDE SEQUENCE [LARGE SCALE GENOMIC DNA]</scope>
    <source>
        <strain evidence="1 2">DSM 45934</strain>
    </source>
</reference>
<gene>
    <name evidence="1" type="ORF">EV192_104669</name>
</gene>
<dbReference type="SUPFAM" id="SSF50494">
    <property type="entry name" value="Trypsin-like serine proteases"/>
    <property type="match status" value="1"/>
</dbReference>
<dbReference type="OrthoDB" id="3885120at2"/>
<dbReference type="PANTHER" id="PTHR35205">
    <property type="entry name" value="NB-ARC AND TPR DOMAIN PROTEIN"/>
    <property type="match status" value="1"/>
</dbReference>
<dbReference type="InterPro" id="IPR027417">
    <property type="entry name" value="P-loop_NTPase"/>
</dbReference>